<dbReference type="SMART" id="SM00421">
    <property type="entry name" value="HTH_LUXR"/>
    <property type="match status" value="1"/>
</dbReference>
<feature type="transmembrane region" description="Helical" evidence="4">
    <location>
        <begin position="21"/>
        <end position="44"/>
    </location>
</feature>
<keyword evidence="4" id="KW-0812">Transmembrane</keyword>
<keyword evidence="4" id="KW-1133">Transmembrane helix</keyword>
<dbReference type="CDD" id="cd06170">
    <property type="entry name" value="LuxR_C_like"/>
    <property type="match status" value="1"/>
</dbReference>
<evidence type="ECO:0000256" key="3">
    <source>
        <dbReference type="ARBA" id="ARBA00023163"/>
    </source>
</evidence>
<keyword evidence="1" id="KW-0805">Transcription regulation</keyword>
<keyword evidence="4" id="KW-0472">Membrane</keyword>
<feature type="transmembrane region" description="Helical" evidence="4">
    <location>
        <begin position="56"/>
        <end position="82"/>
    </location>
</feature>
<feature type="transmembrane region" description="Helical" evidence="4">
    <location>
        <begin position="128"/>
        <end position="147"/>
    </location>
</feature>
<dbReference type="PANTHER" id="PTHR44688:SF16">
    <property type="entry name" value="DNA-BINDING TRANSCRIPTIONAL ACTIVATOR DEVR_DOSR"/>
    <property type="match status" value="1"/>
</dbReference>
<sequence length="251" mass="27537">VAVSAALIMFVSSRGLAGGHVIMIQHVSSLVFIVGILGSTYFIASLHSLDSNLFRIGLLVCEKVCLTGFNTFDFGFMVFAFFKASKFKASFTNYICFNRAALYLSMGVGVLCGMGFQSTLGSLVPNHMIIAVSIAIILISTSMLPFFDRYMPIDSPLTPQGNQTPGPIGSEADHPSKIFEDHLESIAEIHGLSKREREVFHYLAHEKSATDIQQELGISIHTVKTHMSSIYRKLDVHSAKELKELINTNGD</sequence>
<dbReference type="AlphaFoldDB" id="A0AA43RM78"/>
<dbReference type="PANTHER" id="PTHR44688">
    <property type="entry name" value="DNA-BINDING TRANSCRIPTIONAL ACTIVATOR DEVR_DOSR"/>
    <property type="match status" value="1"/>
</dbReference>
<comment type="caution">
    <text evidence="6">The sequence shown here is derived from an EMBL/GenBank/DDBJ whole genome shotgun (WGS) entry which is preliminary data.</text>
</comment>
<keyword evidence="7" id="KW-1185">Reference proteome</keyword>
<dbReference type="GO" id="GO:0006355">
    <property type="term" value="P:regulation of DNA-templated transcription"/>
    <property type="evidence" value="ECO:0007669"/>
    <property type="project" value="InterPro"/>
</dbReference>
<reference evidence="6" key="1">
    <citation type="submission" date="2023-07" db="EMBL/GenBank/DDBJ databases">
        <title>Between Cages and Wild: Unraveling the Impact of Captivity on Animal Microbiomes and Antimicrobial Resistance.</title>
        <authorList>
            <person name="Schmartz G.P."/>
            <person name="Rehner J."/>
            <person name="Schuff M.J."/>
            <person name="Becker S.L."/>
            <person name="Kravczyk M."/>
            <person name="Gurevich A."/>
            <person name="Francke R."/>
            <person name="Mueller R."/>
            <person name="Keller V."/>
            <person name="Keller A."/>
        </authorList>
    </citation>
    <scope>NUCLEOTIDE SEQUENCE</scope>
    <source>
        <strain evidence="6">S12M_St_49</strain>
    </source>
</reference>
<proteinExistence type="predicted"/>
<keyword evidence="2" id="KW-0238">DNA-binding</keyword>
<dbReference type="SUPFAM" id="SSF46894">
    <property type="entry name" value="C-terminal effector domain of the bipartite response regulators"/>
    <property type="match status" value="1"/>
</dbReference>
<dbReference type="PROSITE" id="PS50043">
    <property type="entry name" value="HTH_LUXR_2"/>
    <property type="match status" value="1"/>
</dbReference>
<dbReference type="Gene3D" id="1.10.10.10">
    <property type="entry name" value="Winged helix-like DNA-binding domain superfamily/Winged helix DNA-binding domain"/>
    <property type="match status" value="1"/>
</dbReference>
<name>A0AA43RM78_9ACTN</name>
<feature type="transmembrane region" description="Helical" evidence="4">
    <location>
        <begin position="94"/>
        <end position="116"/>
    </location>
</feature>
<protein>
    <submittedName>
        <fullName evidence="6">Helix-turn-helix transcriptional regulator</fullName>
    </submittedName>
</protein>
<dbReference type="PRINTS" id="PR00038">
    <property type="entry name" value="HTHLUXR"/>
</dbReference>
<evidence type="ECO:0000259" key="5">
    <source>
        <dbReference type="PROSITE" id="PS50043"/>
    </source>
</evidence>
<dbReference type="InterPro" id="IPR000792">
    <property type="entry name" value="Tscrpt_reg_LuxR_C"/>
</dbReference>
<dbReference type="EMBL" id="JAUMVS010000089">
    <property type="protein sequence ID" value="MDO4842087.1"/>
    <property type="molecule type" value="Genomic_DNA"/>
</dbReference>
<dbReference type="InterPro" id="IPR036388">
    <property type="entry name" value="WH-like_DNA-bd_sf"/>
</dbReference>
<evidence type="ECO:0000313" key="7">
    <source>
        <dbReference type="Proteomes" id="UP001168575"/>
    </source>
</evidence>
<accession>A0AA43RM78</accession>
<evidence type="ECO:0000256" key="4">
    <source>
        <dbReference type="SAM" id="Phobius"/>
    </source>
</evidence>
<dbReference type="GO" id="GO:0003677">
    <property type="term" value="F:DNA binding"/>
    <property type="evidence" value="ECO:0007669"/>
    <property type="project" value="UniProtKB-KW"/>
</dbReference>
<organism evidence="6 7">
    <name type="scientific">Phoenicibacter congonensis</name>
    <dbReference type="NCBI Taxonomy" id="1944646"/>
    <lineage>
        <taxon>Bacteria</taxon>
        <taxon>Bacillati</taxon>
        <taxon>Actinomycetota</taxon>
        <taxon>Coriobacteriia</taxon>
        <taxon>Eggerthellales</taxon>
        <taxon>Eggerthellaceae</taxon>
        <taxon>Phoenicibacter</taxon>
    </lineage>
</organism>
<keyword evidence="3" id="KW-0804">Transcription</keyword>
<feature type="domain" description="HTH luxR-type" evidence="5">
    <location>
        <begin position="185"/>
        <end position="250"/>
    </location>
</feature>
<dbReference type="Pfam" id="PF00196">
    <property type="entry name" value="GerE"/>
    <property type="match status" value="1"/>
</dbReference>
<evidence type="ECO:0000256" key="2">
    <source>
        <dbReference type="ARBA" id="ARBA00023125"/>
    </source>
</evidence>
<dbReference type="Proteomes" id="UP001168575">
    <property type="component" value="Unassembled WGS sequence"/>
</dbReference>
<dbReference type="InterPro" id="IPR016032">
    <property type="entry name" value="Sig_transdc_resp-reg_C-effctor"/>
</dbReference>
<evidence type="ECO:0000313" key="6">
    <source>
        <dbReference type="EMBL" id="MDO4842087.1"/>
    </source>
</evidence>
<gene>
    <name evidence="6" type="ORF">Q3982_05365</name>
</gene>
<feature type="non-terminal residue" evidence="6">
    <location>
        <position position="1"/>
    </location>
</feature>
<evidence type="ECO:0000256" key="1">
    <source>
        <dbReference type="ARBA" id="ARBA00023015"/>
    </source>
</evidence>